<evidence type="ECO:0000313" key="2">
    <source>
        <dbReference type="EMBL" id="ABM02671.1"/>
    </source>
</evidence>
<dbReference type="eggNOG" id="ENOG5032S0P">
    <property type="taxonomic scope" value="Bacteria"/>
</dbReference>
<proteinExistence type="predicted"/>
<dbReference type="KEGG" id="pin:Ping_0828"/>
<keyword evidence="1" id="KW-0472">Membrane</keyword>
<evidence type="ECO:0000313" key="3">
    <source>
        <dbReference type="Proteomes" id="UP000000639"/>
    </source>
</evidence>
<dbReference type="InterPro" id="IPR021367">
    <property type="entry name" value="DUF2982"/>
</dbReference>
<evidence type="ECO:0000256" key="1">
    <source>
        <dbReference type="SAM" id="Phobius"/>
    </source>
</evidence>
<sequence>MQKKAQRVIQVKPNSKHNRLFLLCLGSLLLCVCLLLNLVFWDDYRLPLIFIMSASFIMLFVALLKFLEPPISYFITPEIISYYHFNGHWHLPWQDILRIGDIPADIRGQHVKLPYLGIKLNSLANIAQTISPRLANKLLHEQLELLMLAVKNREIDLPEDLINFEPFELNGVTYKGPIAAWLYRTEELSKAYGYHLYLPINSFDRESMEFLGLLKECHHYINSYQGN</sequence>
<dbReference type="EMBL" id="CP000510">
    <property type="protein sequence ID" value="ABM02671.1"/>
    <property type="molecule type" value="Genomic_DNA"/>
</dbReference>
<reference evidence="2 3" key="1">
    <citation type="submission" date="2007-01" db="EMBL/GenBank/DDBJ databases">
        <title>Complete sequence of Psychromonas ingrahamii 37.</title>
        <authorList>
            <consortium name="US DOE Joint Genome Institute"/>
            <person name="Copeland A."/>
            <person name="Lucas S."/>
            <person name="Lapidus A."/>
            <person name="Barry K."/>
            <person name="Detter J.C."/>
            <person name="Glavina del Rio T."/>
            <person name="Hammon N."/>
            <person name="Israni S."/>
            <person name="Dalin E."/>
            <person name="Tice H."/>
            <person name="Pitluck S."/>
            <person name="Thompson L.S."/>
            <person name="Brettin T."/>
            <person name="Bruce D."/>
            <person name="Han C."/>
            <person name="Tapia R."/>
            <person name="Schmutz J."/>
            <person name="Larimer F."/>
            <person name="Land M."/>
            <person name="Hauser L."/>
            <person name="Kyrpides N."/>
            <person name="Ivanova N."/>
            <person name="Staley J."/>
            <person name="Richardson P."/>
        </authorList>
    </citation>
    <scope>NUCLEOTIDE SEQUENCE [LARGE SCALE GENOMIC DNA]</scope>
    <source>
        <strain evidence="2 3">37</strain>
    </source>
</reference>
<dbReference type="HOGENOM" id="CLU_100980_0_0_6"/>
<keyword evidence="1" id="KW-1133">Transmembrane helix</keyword>
<name>A1ST56_PSYIN</name>
<feature type="transmembrane region" description="Helical" evidence="1">
    <location>
        <begin position="20"/>
        <end position="40"/>
    </location>
</feature>
<protein>
    <recommendedName>
        <fullName evidence="4">DUF2982 domain-containing protein</fullName>
    </recommendedName>
</protein>
<dbReference type="Proteomes" id="UP000000639">
    <property type="component" value="Chromosome"/>
</dbReference>
<accession>A1ST56</accession>
<gene>
    <name evidence="2" type="ordered locus">Ping_0828</name>
</gene>
<dbReference type="RefSeq" id="WP_011769234.1">
    <property type="nucleotide sequence ID" value="NC_008709.1"/>
</dbReference>
<feature type="transmembrane region" description="Helical" evidence="1">
    <location>
        <begin position="46"/>
        <end position="67"/>
    </location>
</feature>
<keyword evidence="1" id="KW-0812">Transmembrane</keyword>
<dbReference type="AlphaFoldDB" id="A1ST56"/>
<organism evidence="2 3">
    <name type="scientific">Psychromonas ingrahamii (strain DSM 17664 / CCUG 51855 / 37)</name>
    <dbReference type="NCBI Taxonomy" id="357804"/>
    <lineage>
        <taxon>Bacteria</taxon>
        <taxon>Pseudomonadati</taxon>
        <taxon>Pseudomonadota</taxon>
        <taxon>Gammaproteobacteria</taxon>
        <taxon>Alteromonadales</taxon>
        <taxon>Psychromonadaceae</taxon>
        <taxon>Psychromonas</taxon>
    </lineage>
</organism>
<dbReference type="Pfam" id="PF11201">
    <property type="entry name" value="DUF2982"/>
    <property type="match status" value="1"/>
</dbReference>
<evidence type="ECO:0008006" key="4">
    <source>
        <dbReference type="Google" id="ProtNLM"/>
    </source>
</evidence>
<dbReference type="OrthoDB" id="7061905at2"/>
<keyword evidence="3" id="KW-1185">Reference proteome</keyword>